<sequence>MPRTTTQRGLGWQHQKQVLRLKQQHRDTTPCWWCAKPMYNDNNAHLNWDGHKLHGDHSTSRDHGGTITDRLLHQTCNIQRGNGDHDDQRPALLHQHGGHPGNTLQWAK</sequence>
<feature type="region of interest" description="Disordered" evidence="1">
    <location>
        <begin position="79"/>
        <end position="108"/>
    </location>
</feature>
<proteinExistence type="predicted"/>
<evidence type="ECO:0000313" key="2">
    <source>
        <dbReference type="EMBL" id="MFH5231899.1"/>
    </source>
</evidence>
<keyword evidence="3" id="KW-1185">Reference proteome</keyword>
<evidence type="ECO:0000256" key="1">
    <source>
        <dbReference type="SAM" id="MobiDB-lite"/>
    </source>
</evidence>
<evidence type="ECO:0008006" key="4">
    <source>
        <dbReference type="Google" id="ProtNLM"/>
    </source>
</evidence>
<organism evidence="2 3">
    <name type="scientific">Antrihabitans spumae</name>
    <dbReference type="NCBI Taxonomy" id="3373370"/>
    <lineage>
        <taxon>Bacteria</taxon>
        <taxon>Bacillati</taxon>
        <taxon>Actinomycetota</taxon>
        <taxon>Actinomycetes</taxon>
        <taxon>Mycobacteriales</taxon>
        <taxon>Nocardiaceae</taxon>
        <taxon>Antrihabitans</taxon>
    </lineage>
</organism>
<evidence type="ECO:0000313" key="3">
    <source>
        <dbReference type="Proteomes" id="UP001609219"/>
    </source>
</evidence>
<dbReference type="EMBL" id="JBIMSN010000126">
    <property type="protein sequence ID" value="MFH5231899.1"/>
    <property type="molecule type" value="Genomic_DNA"/>
</dbReference>
<name>A0ABW7K9Y8_9NOCA</name>
<reference evidence="2 3" key="1">
    <citation type="submission" date="2024-10" db="EMBL/GenBank/DDBJ databases">
        <authorList>
            <person name="Riesco R."/>
        </authorList>
    </citation>
    <scope>NUCLEOTIDE SEQUENCE [LARGE SCALE GENOMIC DNA]</scope>
    <source>
        <strain evidence="2 3">NCIMB 15450</strain>
    </source>
</reference>
<gene>
    <name evidence="2" type="ORF">ACHIRB_25500</name>
</gene>
<accession>A0ABW7K9Y8</accession>
<dbReference type="Proteomes" id="UP001609219">
    <property type="component" value="Unassembled WGS sequence"/>
</dbReference>
<comment type="caution">
    <text evidence="2">The sequence shown here is derived from an EMBL/GenBank/DDBJ whole genome shotgun (WGS) entry which is preliminary data.</text>
</comment>
<protein>
    <recommendedName>
        <fullName evidence="4">HNH endonuclease</fullName>
    </recommendedName>
</protein>